<evidence type="ECO:0000256" key="1">
    <source>
        <dbReference type="ARBA" id="ARBA00023239"/>
    </source>
</evidence>
<dbReference type="EMBL" id="BMER01000006">
    <property type="protein sequence ID" value="GGH03164.1"/>
    <property type="molecule type" value="Genomic_DNA"/>
</dbReference>
<dbReference type="Proteomes" id="UP000660862">
    <property type="component" value="Unassembled WGS sequence"/>
</dbReference>
<protein>
    <submittedName>
        <fullName evidence="2">Dihydrodipicolinate synthetase</fullName>
    </submittedName>
</protein>
<dbReference type="InterPro" id="IPR013785">
    <property type="entry name" value="Aldolase_TIM"/>
</dbReference>
<dbReference type="SUPFAM" id="SSF51569">
    <property type="entry name" value="Aldolase"/>
    <property type="match status" value="1"/>
</dbReference>
<reference evidence="2" key="2">
    <citation type="submission" date="2020-09" db="EMBL/GenBank/DDBJ databases">
        <authorList>
            <person name="Sun Q."/>
            <person name="Zhou Y."/>
        </authorList>
    </citation>
    <scope>NUCLEOTIDE SEQUENCE</scope>
    <source>
        <strain evidence="2">CGMCC 1.12195</strain>
    </source>
</reference>
<accession>A0A917I2Y8</accession>
<reference evidence="2" key="1">
    <citation type="journal article" date="2014" name="Int. J. Syst. Evol. Microbiol.">
        <title>Complete genome sequence of Corynebacterium casei LMG S-19264T (=DSM 44701T), isolated from a smear-ripened cheese.</title>
        <authorList>
            <consortium name="US DOE Joint Genome Institute (JGI-PGF)"/>
            <person name="Walter F."/>
            <person name="Albersmeier A."/>
            <person name="Kalinowski J."/>
            <person name="Ruckert C."/>
        </authorList>
    </citation>
    <scope>NUCLEOTIDE SEQUENCE</scope>
    <source>
        <strain evidence="2">CGMCC 1.12195</strain>
    </source>
</reference>
<evidence type="ECO:0000313" key="2">
    <source>
        <dbReference type="EMBL" id="GGH03164.1"/>
    </source>
</evidence>
<dbReference type="GO" id="GO:0008840">
    <property type="term" value="F:4-hydroxy-tetrahydrodipicolinate synthase activity"/>
    <property type="evidence" value="ECO:0007669"/>
    <property type="project" value="TreeGrafter"/>
</dbReference>
<comment type="caution">
    <text evidence="2">The sequence shown here is derived from an EMBL/GenBank/DDBJ whole genome shotgun (WGS) entry which is preliminary data.</text>
</comment>
<dbReference type="RefSeq" id="WP_188508290.1">
    <property type="nucleotide sequence ID" value="NZ_BMER01000006.1"/>
</dbReference>
<gene>
    <name evidence="2" type="ORF">GCM10007415_44150</name>
</gene>
<name>A0A917I2Y8_9SPHI</name>
<organism evidence="2 3">
    <name type="scientific">Parapedobacter pyrenivorans</name>
    <dbReference type="NCBI Taxonomy" id="1305674"/>
    <lineage>
        <taxon>Bacteria</taxon>
        <taxon>Pseudomonadati</taxon>
        <taxon>Bacteroidota</taxon>
        <taxon>Sphingobacteriia</taxon>
        <taxon>Sphingobacteriales</taxon>
        <taxon>Sphingobacteriaceae</taxon>
        <taxon>Parapedobacter</taxon>
    </lineage>
</organism>
<evidence type="ECO:0000313" key="3">
    <source>
        <dbReference type="Proteomes" id="UP000660862"/>
    </source>
</evidence>
<keyword evidence="3" id="KW-1185">Reference proteome</keyword>
<dbReference type="SMART" id="SM01130">
    <property type="entry name" value="DHDPS"/>
    <property type="match status" value="1"/>
</dbReference>
<dbReference type="PANTHER" id="PTHR12128">
    <property type="entry name" value="DIHYDRODIPICOLINATE SYNTHASE"/>
    <property type="match status" value="1"/>
</dbReference>
<dbReference type="AlphaFoldDB" id="A0A917I2Y8"/>
<proteinExistence type="predicted"/>
<dbReference type="Gene3D" id="3.20.20.70">
    <property type="entry name" value="Aldolase class I"/>
    <property type="match status" value="1"/>
</dbReference>
<dbReference type="InterPro" id="IPR002220">
    <property type="entry name" value="DapA-like"/>
</dbReference>
<keyword evidence="1" id="KW-0456">Lyase</keyword>
<dbReference type="PANTHER" id="PTHR12128:SF51">
    <property type="entry name" value="BLL4205 PROTEIN"/>
    <property type="match status" value="1"/>
</dbReference>
<sequence>MATQQLSSIKATLLKQGTVIPAHPLALNANRKLDEEHQRLLTRYYLASGAGGVAVGVHSTQFAIRDPDVNLYEKVLALAAEEIAASGKSARFLAVAGVCGDTDQALKEAMVALKYDYDLALLSMGGLQGKTEAELLDRTRAVAAIIPVFGFYLQPSVGGRIFSYDFWKAFAEIPNVHAIKAAPFNRYQTLDLIRAVCHSSRNDEITLYTGNDDNIVADLLTTYEFEINGKTVRKRFEGGLLGHWAVWTHAAVNLFNEVKRCRENDYQGTADLLKKGVAVTDMNAAIFDPAHGFHGCIPGIHEVLRRQGLIKGIWCLDPDEKLSPGQAEEITRVCEAYPELIDDGFVSDFLGNNP</sequence>